<evidence type="ECO:0000256" key="6">
    <source>
        <dbReference type="ARBA" id="ARBA00023054"/>
    </source>
</evidence>
<dbReference type="Pfam" id="PF10458">
    <property type="entry name" value="Val_tRNA-synt_C"/>
    <property type="match status" value="1"/>
</dbReference>
<evidence type="ECO:0000259" key="10">
    <source>
        <dbReference type="Pfam" id="PF00133"/>
    </source>
</evidence>
<dbReference type="NCBIfam" id="TIGR00422">
    <property type="entry name" value="valS"/>
    <property type="match status" value="1"/>
</dbReference>
<feature type="domain" description="Methionyl/Valyl/Leucyl/Isoleucyl-tRNA synthetase anticodon-binding" evidence="11">
    <location>
        <begin position="616"/>
        <end position="754"/>
    </location>
</feature>
<dbReference type="GO" id="GO:0004832">
    <property type="term" value="F:valine-tRNA ligase activity"/>
    <property type="evidence" value="ECO:0007669"/>
    <property type="project" value="UniProtKB-EC"/>
</dbReference>
<reference evidence="13" key="1">
    <citation type="submission" date="2022-05" db="EMBL/GenBank/DDBJ databases">
        <authorList>
            <person name="Park J.-S."/>
        </authorList>
    </citation>
    <scope>NUCLEOTIDE SEQUENCE</scope>
    <source>
        <strain evidence="13">2012CJ34-3</strain>
    </source>
</reference>
<gene>
    <name evidence="9" type="primary">valS</name>
    <name evidence="13" type="ORF">M3P09_04600</name>
</gene>
<comment type="similarity">
    <text evidence="9">Belongs to the class-I aminoacyl-tRNA synthetase family. ValS type 1 subfamily.</text>
</comment>
<keyword evidence="14" id="KW-1185">Reference proteome</keyword>
<dbReference type="EC" id="6.1.1.9" evidence="9"/>
<feature type="domain" description="Valyl-tRNA synthetase tRNA-binding arm" evidence="12">
    <location>
        <begin position="811"/>
        <end position="875"/>
    </location>
</feature>
<comment type="domain">
    <text evidence="9">The C-terminal coiled-coil domain is crucial for aminoacylation activity.</text>
</comment>
<evidence type="ECO:0000256" key="8">
    <source>
        <dbReference type="ARBA" id="ARBA00047552"/>
    </source>
</evidence>
<dbReference type="HAMAP" id="MF_02004">
    <property type="entry name" value="Val_tRNA_synth_type1"/>
    <property type="match status" value="1"/>
</dbReference>
<dbReference type="PANTHER" id="PTHR11946:SF109">
    <property type="entry name" value="VALINE--TRNA LIGASE"/>
    <property type="match status" value="1"/>
</dbReference>
<keyword evidence="5 9" id="KW-0648">Protein biosynthesis</keyword>
<evidence type="ECO:0000256" key="5">
    <source>
        <dbReference type="ARBA" id="ARBA00022917"/>
    </source>
</evidence>
<comment type="function">
    <text evidence="9">Catalyzes the attachment of valine to tRNA(Val). As ValRS can inadvertently accommodate and process structurally similar amino acids such as threonine, to avoid such errors, it has a 'posttransfer' editing activity that hydrolyzes mischarged Thr-tRNA(Val) in a tRNA-dependent manner.</text>
</comment>
<comment type="domain">
    <text evidence="9">ValRS has two distinct active sites: one for aminoacylation and one for editing. The misactivated threonine is translocated from the active site to the editing site.</text>
</comment>
<dbReference type="Gene3D" id="3.40.50.620">
    <property type="entry name" value="HUPs"/>
    <property type="match status" value="2"/>
</dbReference>
<dbReference type="InterPro" id="IPR019499">
    <property type="entry name" value="Val-tRNA_synth_tRNA-bd"/>
</dbReference>
<dbReference type="PROSITE" id="PS00178">
    <property type="entry name" value="AA_TRNA_LIGASE_I"/>
    <property type="match status" value="1"/>
</dbReference>
<keyword evidence="7 9" id="KW-0030">Aminoacyl-tRNA synthetase</keyword>
<sequence length="876" mass="100737">MQIPSKYDASQVEDKWYDYWMKQNYFHSEPDEREPYTIVIPPPNVTGVLHMGHMLNNTIQDVLIRRARLQGKNACWVPGTDHASIATEAKVVAKLKEHGINKNDLSRDEFLKHAWDWTHEYGGVILEQLKKLGCSCDWDRTKFTMDDDMSESVIKVFVDLYEKGLIYRGYRMVNWDPEAKTTLSDEEVNHIERTDKLYYVKYRIEGEDGFVTIATTRPETILGDTAVCINPNDERFTDLKGKNAIVPICNRIIPIIEDDYVDIEFGTGCLKVTPAHDVNDKEIGDRHNLEIIDILNEDASLNSYGLHHEGKDRVVARKDVAKELENMGILVKTEDITHKVGTSERTHAVIEPRLSDQWFLKMEELAKPALKSVLEDRDIRLFPKKFENTYRHWMENVRDWNISRQLLWGQQIPAYYYGEGKNDFVVAETIEQALEKAKEKTNNTILTNNDLRQETDALDTWFSSWLWPMSVFDGIRNPENEDIKYYYPTNDLVTGPDILFFWVARMIVAGYEYKNEKPFENVYLTGLVRDKQRRKMSKSLGNSPDALKLIETYGADGVRVGLLLSSAAGNDLMFDEALCNQGKGFANKVWNAFRLINGWEVSDINQPESSKTAIDWFEAKFQKALTEIEDHFSKYRLSDALMAMYKLIYDDFCGWFLEMIKPAYQQPIDKKTYDAAISILENNLKILHPFMPFLTEEIWQHITERTPKEALIVAQWPESKRVNNTLISEFDFASEVISGIRTIRKQKNIAFKDPIGFSVINNEKSSKTFDAIIAKLGNLEVVDYVSEAVEGALTFRVKSNEYFVPMAGNIDVEAEVKKLTEELNYTEGFLKSVQKKLSNERFVAGAPEQVVASEKKKEADALAKIETLKTSLASLN</sequence>
<feature type="binding site" evidence="9">
    <location>
        <position position="538"/>
    </location>
    <ligand>
        <name>ATP</name>
        <dbReference type="ChEBI" id="CHEBI:30616"/>
    </ligand>
</feature>
<dbReference type="SUPFAM" id="SSF50677">
    <property type="entry name" value="ValRS/IleRS/LeuRS editing domain"/>
    <property type="match status" value="1"/>
</dbReference>
<dbReference type="Gene3D" id="1.10.730.10">
    <property type="entry name" value="Isoleucyl-tRNA Synthetase, Domain 1"/>
    <property type="match status" value="1"/>
</dbReference>
<dbReference type="CDD" id="cd07962">
    <property type="entry name" value="Anticodon_Ia_Val"/>
    <property type="match status" value="1"/>
</dbReference>
<feature type="domain" description="Aminoacyl-tRNA synthetase class Ia" evidence="10">
    <location>
        <begin position="15"/>
        <end position="573"/>
    </location>
</feature>
<feature type="short sequence motif" description="'KMSKS' region" evidence="9">
    <location>
        <begin position="535"/>
        <end position="539"/>
    </location>
</feature>
<protein>
    <recommendedName>
        <fullName evidence="9">Valine--tRNA ligase</fullName>
        <ecNumber evidence="9">6.1.1.9</ecNumber>
    </recommendedName>
    <alternativeName>
        <fullName evidence="9">Valyl-tRNA synthetase</fullName>
        <shortName evidence="9">ValRS</shortName>
    </alternativeName>
</protein>
<dbReference type="Gene3D" id="3.90.740.10">
    <property type="entry name" value="Valyl/Leucyl/Isoleucyl-tRNA synthetase, editing domain"/>
    <property type="match status" value="1"/>
</dbReference>
<keyword evidence="2 9" id="KW-0436">Ligase</keyword>
<dbReference type="InterPro" id="IPR009080">
    <property type="entry name" value="tRNAsynth_Ia_anticodon-bd"/>
</dbReference>
<dbReference type="Pfam" id="PF00133">
    <property type="entry name" value="tRNA-synt_1"/>
    <property type="match status" value="1"/>
</dbReference>
<dbReference type="InterPro" id="IPR001412">
    <property type="entry name" value="aa-tRNA-synth_I_CS"/>
</dbReference>
<keyword evidence="4 9" id="KW-0067">ATP-binding</keyword>
<keyword evidence="1 9" id="KW-0963">Cytoplasm</keyword>
<dbReference type="CDD" id="cd00817">
    <property type="entry name" value="ValRS_core"/>
    <property type="match status" value="1"/>
</dbReference>
<dbReference type="Pfam" id="PF08264">
    <property type="entry name" value="Anticodon_1"/>
    <property type="match status" value="1"/>
</dbReference>
<dbReference type="Proteomes" id="UP001165381">
    <property type="component" value="Unassembled WGS sequence"/>
</dbReference>
<dbReference type="RefSeq" id="WP_249972199.1">
    <property type="nucleotide sequence ID" value="NZ_JAMFLZ010000002.1"/>
</dbReference>
<dbReference type="InterPro" id="IPR033705">
    <property type="entry name" value="Anticodon_Ia_Val"/>
</dbReference>
<dbReference type="EMBL" id="JAMFLZ010000002">
    <property type="protein sequence ID" value="MCL6294259.1"/>
    <property type="molecule type" value="Genomic_DNA"/>
</dbReference>
<dbReference type="NCBIfam" id="NF004349">
    <property type="entry name" value="PRK05729.1"/>
    <property type="match status" value="1"/>
</dbReference>
<dbReference type="SUPFAM" id="SSF47323">
    <property type="entry name" value="Anticodon-binding domain of a subclass of class I aminoacyl-tRNA synthetases"/>
    <property type="match status" value="1"/>
</dbReference>
<accession>A0ABT0QDD5</accession>
<evidence type="ECO:0000313" key="13">
    <source>
        <dbReference type="EMBL" id="MCL6294259.1"/>
    </source>
</evidence>
<dbReference type="SUPFAM" id="SSF52374">
    <property type="entry name" value="Nucleotidylyl transferase"/>
    <property type="match status" value="1"/>
</dbReference>
<dbReference type="SUPFAM" id="SSF46589">
    <property type="entry name" value="tRNA-binding arm"/>
    <property type="match status" value="1"/>
</dbReference>
<dbReference type="InterPro" id="IPR010978">
    <property type="entry name" value="tRNA-bd_arm"/>
</dbReference>
<organism evidence="13 14">
    <name type="scientific">Jejuia spongiicola</name>
    <dbReference type="NCBI Taxonomy" id="2942207"/>
    <lineage>
        <taxon>Bacteria</taxon>
        <taxon>Pseudomonadati</taxon>
        <taxon>Bacteroidota</taxon>
        <taxon>Flavobacteriia</taxon>
        <taxon>Flavobacteriales</taxon>
        <taxon>Flavobacteriaceae</taxon>
        <taxon>Jejuia</taxon>
    </lineage>
</organism>
<evidence type="ECO:0000259" key="11">
    <source>
        <dbReference type="Pfam" id="PF08264"/>
    </source>
</evidence>
<evidence type="ECO:0000259" key="12">
    <source>
        <dbReference type="Pfam" id="PF10458"/>
    </source>
</evidence>
<dbReference type="PRINTS" id="PR00986">
    <property type="entry name" value="TRNASYNTHVAL"/>
</dbReference>
<comment type="subunit">
    <text evidence="9">Monomer.</text>
</comment>
<evidence type="ECO:0000256" key="9">
    <source>
        <dbReference type="HAMAP-Rule" id="MF_02004"/>
    </source>
</evidence>
<comment type="subcellular location">
    <subcellularLocation>
        <location evidence="9">Cytoplasm</location>
    </subcellularLocation>
</comment>
<comment type="catalytic activity">
    <reaction evidence="8 9">
        <text>tRNA(Val) + L-valine + ATP = L-valyl-tRNA(Val) + AMP + diphosphate</text>
        <dbReference type="Rhea" id="RHEA:10704"/>
        <dbReference type="Rhea" id="RHEA-COMP:9672"/>
        <dbReference type="Rhea" id="RHEA-COMP:9708"/>
        <dbReference type="ChEBI" id="CHEBI:30616"/>
        <dbReference type="ChEBI" id="CHEBI:33019"/>
        <dbReference type="ChEBI" id="CHEBI:57762"/>
        <dbReference type="ChEBI" id="CHEBI:78442"/>
        <dbReference type="ChEBI" id="CHEBI:78537"/>
        <dbReference type="ChEBI" id="CHEBI:456215"/>
        <dbReference type="EC" id="6.1.1.9"/>
    </reaction>
</comment>
<dbReference type="InterPro" id="IPR037118">
    <property type="entry name" value="Val-tRNA_synth_C_sf"/>
</dbReference>
<dbReference type="Gene3D" id="1.10.287.380">
    <property type="entry name" value="Valyl-tRNA synthetase, C-terminal domain"/>
    <property type="match status" value="1"/>
</dbReference>
<comment type="caution">
    <text evidence="13">The sequence shown here is derived from an EMBL/GenBank/DDBJ whole genome shotgun (WGS) entry which is preliminary data.</text>
</comment>
<dbReference type="PANTHER" id="PTHR11946">
    <property type="entry name" value="VALYL-TRNA SYNTHETASES"/>
    <property type="match status" value="1"/>
</dbReference>
<evidence type="ECO:0000256" key="3">
    <source>
        <dbReference type="ARBA" id="ARBA00022741"/>
    </source>
</evidence>
<keyword evidence="6 9" id="KW-0175">Coiled coil</keyword>
<name>A0ABT0QDD5_9FLAO</name>
<evidence type="ECO:0000256" key="7">
    <source>
        <dbReference type="ARBA" id="ARBA00023146"/>
    </source>
</evidence>
<evidence type="ECO:0000256" key="1">
    <source>
        <dbReference type="ARBA" id="ARBA00022490"/>
    </source>
</evidence>
<evidence type="ECO:0000313" key="14">
    <source>
        <dbReference type="Proteomes" id="UP001165381"/>
    </source>
</evidence>
<proteinExistence type="inferred from homology"/>
<dbReference type="InterPro" id="IPR014729">
    <property type="entry name" value="Rossmann-like_a/b/a_fold"/>
</dbReference>
<dbReference type="InterPro" id="IPR013155">
    <property type="entry name" value="M/V/L/I-tRNA-synth_anticd-bd"/>
</dbReference>
<feature type="short sequence motif" description="'HIGH' region" evidence="9">
    <location>
        <begin position="43"/>
        <end position="53"/>
    </location>
</feature>
<dbReference type="InterPro" id="IPR002300">
    <property type="entry name" value="aa-tRNA-synth_Ia"/>
</dbReference>
<dbReference type="InterPro" id="IPR009008">
    <property type="entry name" value="Val/Leu/Ile-tRNA-synth_edit"/>
</dbReference>
<dbReference type="InterPro" id="IPR002303">
    <property type="entry name" value="Valyl-tRNA_ligase"/>
</dbReference>
<evidence type="ECO:0000256" key="4">
    <source>
        <dbReference type="ARBA" id="ARBA00022840"/>
    </source>
</evidence>
<keyword evidence="3 9" id="KW-0547">Nucleotide-binding</keyword>
<evidence type="ECO:0000256" key="2">
    <source>
        <dbReference type="ARBA" id="ARBA00022598"/>
    </source>
</evidence>